<keyword evidence="8" id="KW-1185">Reference proteome</keyword>
<keyword evidence="3" id="KW-0223">Dioxygenase</keyword>
<evidence type="ECO:0000256" key="5">
    <source>
        <dbReference type="ARBA" id="ARBA00023004"/>
    </source>
</evidence>
<organism evidence="7 8">
    <name type="scientific">Pelomonas candidula</name>
    <dbReference type="NCBI Taxonomy" id="3299025"/>
    <lineage>
        <taxon>Bacteria</taxon>
        <taxon>Pseudomonadati</taxon>
        <taxon>Pseudomonadota</taxon>
        <taxon>Betaproteobacteria</taxon>
        <taxon>Burkholderiales</taxon>
        <taxon>Sphaerotilaceae</taxon>
        <taxon>Roseateles</taxon>
    </lineage>
</organism>
<evidence type="ECO:0000313" key="8">
    <source>
        <dbReference type="Proteomes" id="UP001606134"/>
    </source>
</evidence>
<evidence type="ECO:0000256" key="4">
    <source>
        <dbReference type="ARBA" id="ARBA00023002"/>
    </source>
</evidence>
<dbReference type="Pfam" id="PF03098">
    <property type="entry name" value="An_peroxidase"/>
    <property type="match status" value="3"/>
</dbReference>
<evidence type="ECO:0000256" key="2">
    <source>
        <dbReference type="ARBA" id="ARBA00022821"/>
    </source>
</evidence>
<gene>
    <name evidence="7" type="ORF">ACG04R_00655</name>
</gene>
<dbReference type="RefSeq" id="WP_394405567.1">
    <property type="nucleotide sequence ID" value="NZ_JBIGIC010000001.1"/>
</dbReference>
<feature type="chain" id="PRO_5046677216" evidence="6">
    <location>
        <begin position="26"/>
        <end position="950"/>
    </location>
</feature>
<dbReference type="InterPro" id="IPR019791">
    <property type="entry name" value="Haem_peroxidase_animal"/>
</dbReference>
<dbReference type="InterPro" id="IPR037120">
    <property type="entry name" value="Haem_peroxidase_sf_animal"/>
</dbReference>
<proteinExistence type="predicted"/>
<keyword evidence="5" id="KW-0408">Iron</keyword>
<keyword evidence="2" id="KW-0611">Plant defense</keyword>
<dbReference type="PROSITE" id="PS51257">
    <property type="entry name" value="PROKAR_LIPOPROTEIN"/>
    <property type="match status" value="1"/>
</dbReference>
<dbReference type="Proteomes" id="UP001606134">
    <property type="component" value="Unassembled WGS sequence"/>
</dbReference>
<dbReference type="PANTHER" id="PTHR11903:SF11">
    <property type="entry name" value="ALPHA-DIOXYGENASE 1"/>
    <property type="match status" value="1"/>
</dbReference>
<dbReference type="PANTHER" id="PTHR11903">
    <property type="entry name" value="PROSTAGLANDIN G/H SYNTHASE"/>
    <property type="match status" value="1"/>
</dbReference>
<reference evidence="7 8" key="1">
    <citation type="submission" date="2024-08" db="EMBL/GenBank/DDBJ databases">
        <authorList>
            <person name="Lu H."/>
        </authorList>
    </citation>
    <scope>NUCLEOTIDE SEQUENCE [LARGE SCALE GENOMIC DNA]</scope>
    <source>
        <strain evidence="7 8">BYS78W</strain>
    </source>
</reference>
<evidence type="ECO:0000313" key="7">
    <source>
        <dbReference type="EMBL" id="MFG6485156.1"/>
    </source>
</evidence>
<evidence type="ECO:0000256" key="1">
    <source>
        <dbReference type="ARBA" id="ARBA00022723"/>
    </source>
</evidence>
<dbReference type="InterPro" id="IPR010255">
    <property type="entry name" value="Haem_peroxidase_sf"/>
</dbReference>
<dbReference type="GO" id="GO:0004601">
    <property type="term" value="F:peroxidase activity"/>
    <property type="evidence" value="ECO:0007669"/>
    <property type="project" value="UniProtKB-KW"/>
</dbReference>
<dbReference type="PROSITE" id="PS50292">
    <property type="entry name" value="PEROXIDASE_3"/>
    <property type="match status" value="1"/>
</dbReference>
<protein>
    <submittedName>
        <fullName evidence="7">Peroxidase family protein</fullName>
    </submittedName>
</protein>
<evidence type="ECO:0000256" key="3">
    <source>
        <dbReference type="ARBA" id="ARBA00022964"/>
    </source>
</evidence>
<accession>A0ABW7H5J6</accession>
<dbReference type="SUPFAM" id="SSF48113">
    <property type="entry name" value="Heme-dependent peroxidases"/>
    <property type="match status" value="1"/>
</dbReference>
<keyword evidence="7" id="KW-0575">Peroxidase</keyword>
<keyword evidence="1" id="KW-0479">Metal-binding</keyword>
<feature type="signal peptide" evidence="6">
    <location>
        <begin position="1"/>
        <end position="25"/>
    </location>
</feature>
<keyword evidence="4" id="KW-0560">Oxidoreductase</keyword>
<name>A0ABW7H5J6_9BURK</name>
<keyword evidence="6" id="KW-0732">Signal</keyword>
<dbReference type="EMBL" id="JBIGIC010000001">
    <property type="protein sequence ID" value="MFG6485156.1"/>
    <property type="molecule type" value="Genomic_DNA"/>
</dbReference>
<dbReference type="InterPro" id="IPR050783">
    <property type="entry name" value="Oxylipin_biosynth_metab"/>
</dbReference>
<evidence type="ECO:0000256" key="6">
    <source>
        <dbReference type="SAM" id="SignalP"/>
    </source>
</evidence>
<comment type="caution">
    <text evidence="7">The sequence shown here is derived from an EMBL/GenBank/DDBJ whole genome shotgun (WGS) entry which is preliminary data.</text>
</comment>
<sequence>MKLCLTALLTMTVLLCGCVSTTPTASLEDTKNCTAMVAGGFRKVADERSERFNGKVGEVVARCRGGDKAAAFRPSPYVDWSNYWATGDSASLLPGTDGVAGHLGPNGRGVDGALLDLEYQRMELIKFNLFDNSGTFTDYVKGRDGVPGTALKTWPSMRLPASSPFYAAVGGDGPQLCSGELIRWRQLTGVCNDIVNPRMGSTGTLFARNVQFEATYPDISDDQLARNRHGNRLSLLQPDPQLISRKLFTRAQSDPAKCHDGQGLPGASVDANCDYQKAPFFNVLAAFWIQFMTHDWFSHMEEGHNNDAPTQWMPVGCAGDAAKLGCRPDDRIDRGYIAESNAPPRYTAADGTKPLARAFRTHANNTTAWWDASQIYGYDGVSRQRVKRDPADPAKLLLLPGTRGGAGEALGQLPVFGPGDPINPQWAGQGTAAFPDNWSIGIGFYHTIFSREHNAFVTEFRRRAAAAPDDDSGLRDPAAPTAVIRYRDVSSDVLFEVARLVVAAEIAKIHTIEWTPQLLYDEPLYLGMNANWGGLFDGHPWVENALEAVVVQNFGKSTDAKKAGQWYSALASGPGIVGLGAQVYTSDRFFARHDPAKDDIWSLANPQDVNGGVNHFGSPFNFPEEFVSVYRLHALVPDLIELRHWDADPNRIAAKVPVIDTFRAKATGALAQQGAADWALSMGRQRLGLLTLGNTPAFLQNLPMPRLQSATGKIDVAALDLIRDREHGVPRFNEFRRQYGLRQLTSFDDFADARLPANSPEHARQMKVIADLRSIYGQHKCDASKVITAAQKNLDGSPINDCLGKPDGSVVDNIEDVDTVVGWLAEFTRPHGYAISETQFQVFILNASRRLFSDRFFTSSFRPEFYSRLGLDWVMNNGPTGKQFEPKESNGHRVEVSPFKRVLLRTVPELSRELAGVVNAFDPWARDRGNYYGLGWQPRKGAESDTAFKP</sequence>
<dbReference type="Gene3D" id="1.10.640.10">
    <property type="entry name" value="Haem peroxidase domain superfamily, animal type"/>
    <property type="match status" value="1"/>
</dbReference>